<evidence type="ECO:0000256" key="8">
    <source>
        <dbReference type="ARBA" id="ARBA00023180"/>
    </source>
</evidence>
<reference evidence="13" key="1">
    <citation type="submission" date="2023-01" db="EMBL/GenBank/DDBJ databases">
        <title>Genome assembly of the deep-sea coral Lophelia pertusa.</title>
        <authorList>
            <person name="Herrera S."/>
            <person name="Cordes E."/>
        </authorList>
    </citation>
    <scope>NUCLEOTIDE SEQUENCE</scope>
    <source>
        <strain evidence="13">USNM1676648</strain>
        <tissue evidence="13">Polyp</tissue>
    </source>
</reference>
<keyword evidence="7 10" id="KW-0675">Receptor</keyword>
<dbReference type="InterPro" id="IPR017452">
    <property type="entry name" value="GPCR_Rhodpsn_7TM"/>
</dbReference>
<evidence type="ECO:0000313" key="13">
    <source>
        <dbReference type="EMBL" id="KAJ7369578.1"/>
    </source>
</evidence>
<organism evidence="13 14">
    <name type="scientific">Desmophyllum pertusum</name>
    <dbReference type="NCBI Taxonomy" id="174260"/>
    <lineage>
        <taxon>Eukaryota</taxon>
        <taxon>Metazoa</taxon>
        <taxon>Cnidaria</taxon>
        <taxon>Anthozoa</taxon>
        <taxon>Hexacorallia</taxon>
        <taxon>Scleractinia</taxon>
        <taxon>Caryophylliina</taxon>
        <taxon>Caryophylliidae</taxon>
        <taxon>Desmophyllum</taxon>
    </lineage>
</organism>
<keyword evidence="6 11" id="KW-0472">Membrane</keyword>
<dbReference type="SUPFAM" id="SSF81321">
    <property type="entry name" value="Family A G protein-coupled receptor-like"/>
    <property type="match status" value="1"/>
</dbReference>
<evidence type="ECO:0000256" key="11">
    <source>
        <dbReference type="SAM" id="Phobius"/>
    </source>
</evidence>
<keyword evidence="4 11" id="KW-1133">Transmembrane helix</keyword>
<dbReference type="CDD" id="cd00637">
    <property type="entry name" value="7tm_classA_rhodopsin-like"/>
    <property type="match status" value="1"/>
</dbReference>
<feature type="transmembrane region" description="Helical" evidence="11">
    <location>
        <begin position="124"/>
        <end position="148"/>
    </location>
</feature>
<evidence type="ECO:0000256" key="3">
    <source>
        <dbReference type="ARBA" id="ARBA00022692"/>
    </source>
</evidence>
<feature type="domain" description="G-protein coupled receptors family 1 profile" evidence="12">
    <location>
        <begin position="62"/>
        <end position="271"/>
    </location>
</feature>
<accession>A0A9W9YWZ2</accession>
<dbReference type="PROSITE" id="PS50262">
    <property type="entry name" value="G_PROTEIN_RECEP_F1_2"/>
    <property type="match status" value="1"/>
</dbReference>
<dbReference type="Proteomes" id="UP001163046">
    <property type="component" value="Unassembled WGS sequence"/>
</dbReference>
<dbReference type="PRINTS" id="PR00237">
    <property type="entry name" value="GPCRRHODOPSN"/>
</dbReference>
<feature type="transmembrane region" description="Helical" evidence="11">
    <location>
        <begin position="83"/>
        <end position="104"/>
    </location>
</feature>
<dbReference type="PANTHER" id="PTHR24246:SF27">
    <property type="entry name" value="ADENOSINE RECEPTOR, ISOFORM A"/>
    <property type="match status" value="1"/>
</dbReference>
<evidence type="ECO:0000259" key="12">
    <source>
        <dbReference type="PROSITE" id="PS50262"/>
    </source>
</evidence>
<protein>
    <recommendedName>
        <fullName evidence="12">G-protein coupled receptors family 1 profile domain-containing protein</fullName>
    </recommendedName>
</protein>
<evidence type="ECO:0000256" key="10">
    <source>
        <dbReference type="RuleBase" id="RU000688"/>
    </source>
</evidence>
<sequence>MSSLNNTNCTEETPSFLNSSAVFSTTMCGPTRLSKPQFGPSTAEMKALTAINSTASVVGLVGNILVCFVVMKFRFLGRPKAELFIASLAIADLLVCVIAQPMYVMHLYGLLPSQLNTIRQAVTWISTLVSVSHLFSISIERFLSLYFLHRYSFFVPDRTIWSAIILTWLTAIGFGAPAATLRKARHIAQYFVIAILLIIPILYAGTFYIVRLQHQRIKKQLPAKKLSTSQKSFPRERKIVYMIAVLVGAFYFCITPLIICRFSSTSARRVP</sequence>
<keyword evidence="14" id="KW-1185">Reference proteome</keyword>
<comment type="similarity">
    <text evidence="10">Belongs to the G-protein coupled receptor 1 family.</text>
</comment>
<dbReference type="EMBL" id="MU826905">
    <property type="protein sequence ID" value="KAJ7369578.1"/>
    <property type="molecule type" value="Genomic_DNA"/>
</dbReference>
<keyword evidence="2" id="KW-1003">Cell membrane</keyword>
<name>A0A9W9YWZ2_9CNID</name>
<dbReference type="InterPro" id="IPR000276">
    <property type="entry name" value="GPCR_Rhodpsn"/>
</dbReference>
<keyword evidence="3 10" id="KW-0812">Transmembrane</keyword>
<comment type="subcellular location">
    <subcellularLocation>
        <location evidence="1">Cell membrane</location>
        <topology evidence="1">Multi-pass membrane protein</topology>
    </subcellularLocation>
</comment>
<evidence type="ECO:0000313" key="14">
    <source>
        <dbReference type="Proteomes" id="UP001163046"/>
    </source>
</evidence>
<feature type="transmembrane region" description="Helical" evidence="11">
    <location>
        <begin position="160"/>
        <end position="181"/>
    </location>
</feature>
<feature type="transmembrane region" description="Helical" evidence="11">
    <location>
        <begin position="239"/>
        <end position="259"/>
    </location>
</feature>
<dbReference type="OrthoDB" id="5966748at2759"/>
<dbReference type="Pfam" id="PF00001">
    <property type="entry name" value="7tm_1"/>
    <property type="match status" value="1"/>
</dbReference>
<dbReference type="GO" id="GO:0005886">
    <property type="term" value="C:plasma membrane"/>
    <property type="evidence" value="ECO:0007669"/>
    <property type="project" value="UniProtKB-SubCell"/>
</dbReference>
<dbReference type="GO" id="GO:0004930">
    <property type="term" value="F:G protein-coupled receptor activity"/>
    <property type="evidence" value="ECO:0007669"/>
    <property type="project" value="UniProtKB-KW"/>
</dbReference>
<dbReference type="PANTHER" id="PTHR24246">
    <property type="entry name" value="OLFACTORY RECEPTOR AND ADENOSINE RECEPTOR"/>
    <property type="match status" value="1"/>
</dbReference>
<keyword evidence="9 10" id="KW-0807">Transducer</keyword>
<feature type="transmembrane region" description="Helical" evidence="11">
    <location>
        <begin position="50"/>
        <end position="71"/>
    </location>
</feature>
<evidence type="ECO:0000256" key="7">
    <source>
        <dbReference type="ARBA" id="ARBA00023170"/>
    </source>
</evidence>
<evidence type="ECO:0000256" key="9">
    <source>
        <dbReference type="ARBA" id="ARBA00023224"/>
    </source>
</evidence>
<dbReference type="Gene3D" id="1.20.1070.10">
    <property type="entry name" value="Rhodopsin 7-helix transmembrane proteins"/>
    <property type="match status" value="1"/>
</dbReference>
<evidence type="ECO:0000256" key="5">
    <source>
        <dbReference type="ARBA" id="ARBA00023040"/>
    </source>
</evidence>
<keyword evidence="5 10" id="KW-0297">G-protein coupled receptor</keyword>
<dbReference type="PROSITE" id="PS00237">
    <property type="entry name" value="G_PROTEIN_RECEP_F1_1"/>
    <property type="match status" value="1"/>
</dbReference>
<evidence type="ECO:0000256" key="6">
    <source>
        <dbReference type="ARBA" id="ARBA00023136"/>
    </source>
</evidence>
<feature type="transmembrane region" description="Helical" evidence="11">
    <location>
        <begin position="187"/>
        <end position="210"/>
    </location>
</feature>
<evidence type="ECO:0000256" key="4">
    <source>
        <dbReference type="ARBA" id="ARBA00022989"/>
    </source>
</evidence>
<evidence type="ECO:0000256" key="2">
    <source>
        <dbReference type="ARBA" id="ARBA00022475"/>
    </source>
</evidence>
<proteinExistence type="inferred from homology"/>
<keyword evidence="8" id="KW-0325">Glycoprotein</keyword>
<evidence type="ECO:0000256" key="1">
    <source>
        <dbReference type="ARBA" id="ARBA00004651"/>
    </source>
</evidence>
<comment type="caution">
    <text evidence="13">The sequence shown here is derived from an EMBL/GenBank/DDBJ whole genome shotgun (WGS) entry which is preliminary data.</text>
</comment>
<dbReference type="AlphaFoldDB" id="A0A9W9YWZ2"/>
<gene>
    <name evidence="13" type="ORF">OS493_037919</name>
</gene>